<dbReference type="AlphaFoldDB" id="A0A8H5C9P4"/>
<dbReference type="Proteomes" id="UP000559256">
    <property type="component" value="Unassembled WGS sequence"/>
</dbReference>
<protein>
    <recommendedName>
        <fullName evidence="3">C3H1-type domain-containing protein</fullName>
    </recommendedName>
</protein>
<sequence length="286" mass="32758">MYFNLLKQSDHNLQAAQSRAADIIQSSRSKKRGREDEDESGSDGEGSIGDEGGDDVNFISREKKTRLTLTNWLCDPKHTKASVYSSPSLIEFPDSEWNNLFNSKHIDFDVLLSFSSSVEYDNKPTYKLGDGAEIKLPGPSKRVRTHGDWTIAFGMYEDIIKFTLPWREGEIRAYRRHINNLFKSHPDSSQHINVINYDKAIRQRVASRRDLLLTDTHAFQGLYLNWIVNAPSALHNQSQFPNNSSSSSNPNQRRRFNISDICRNWNARKCSFPAKQCRNAHICSKC</sequence>
<keyword evidence="5" id="KW-1185">Reference proteome</keyword>
<keyword evidence="1" id="KW-0479">Metal-binding</keyword>
<evidence type="ECO:0000256" key="2">
    <source>
        <dbReference type="SAM" id="MobiDB-lite"/>
    </source>
</evidence>
<evidence type="ECO:0000259" key="3">
    <source>
        <dbReference type="PROSITE" id="PS50103"/>
    </source>
</evidence>
<dbReference type="PROSITE" id="PS50103">
    <property type="entry name" value="ZF_C3H1"/>
    <property type="match status" value="1"/>
</dbReference>
<dbReference type="OrthoDB" id="2355984at2759"/>
<keyword evidence="1" id="KW-0863">Zinc-finger</keyword>
<reference evidence="4 5" key="1">
    <citation type="journal article" date="2020" name="ISME J.">
        <title>Uncovering the hidden diversity of litter-decomposition mechanisms in mushroom-forming fungi.</title>
        <authorList>
            <person name="Floudas D."/>
            <person name="Bentzer J."/>
            <person name="Ahren D."/>
            <person name="Johansson T."/>
            <person name="Persson P."/>
            <person name="Tunlid A."/>
        </authorList>
    </citation>
    <scope>NUCLEOTIDE SEQUENCE [LARGE SCALE GENOMIC DNA]</scope>
    <source>
        <strain evidence="4 5">CBS 291.85</strain>
    </source>
</reference>
<feature type="region of interest" description="Disordered" evidence="2">
    <location>
        <begin position="16"/>
        <end position="56"/>
    </location>
</feature>
<feature type="zinc finger region" description="C3H1-type" evidence="1">
    <location>
        <begin position="261"/>
        <end position="284"/>
    </location>
</feature>
<evidence type="ECO:0000256" key="1">
    <source>
        <dbReference type="PROSITE-ProRule" id="PRU00723"/>
    </source>
</evidence>
<gene>
    <name evidence="4" type="ORF">D9758_017339</name>
</gene>
<evidence type="ECO:0000313" key="4">
    <source>
        <dbReference type="EMBL" id="KAF5337701.1"/>
    </source>
</evidence>
<dbReference type="EMBL" id="JAACJM010000210">
    <property type="protein sequence ID" value="KAF5337701.1"/>
    <property type="molecule type" value="Genomic_DNA"/>
</dbReference>
<feature type="domain" description="C3H1-type" evidence="3">
    <location>
        <begin position="261"/>
        <end position="284"/>
    </location>
</feature>
<evidence type="ECO:0000313" key="5">
    <source>
        <dbReference type="Proteomes" id="UP000559256"/>
    </source>
</evidence>
<dbReference type="GO" id="GO:0008270">
    <property type="term" value="F:zinc ion binding"/>
    <property type="evidence" value="ECO:0007669"/>
    <property type="project" value="UniProtKB-KW"/>
</dbReference>
<name>A0A8H5C9P4_9AGAR</name>
<proteinExistence type="predicted"/>
<accession>A0A8H5C9P4</accession>
<dbReference type="InterPro" id="IPR000571">
    <property type="entry name" value="Znf_CCCH"/>
</dbReference>
<organism evidence="4 5">
    <name type="scientific">Tetrapyrgos nigripes</name>
    <dbReference type="NCBI Taxonomy" id="182062"/>
    <lineage>
        <taxon>Eukaryota</taxon>
        <taxon>Fungi</taxon>
        <taxon>Dikarya</taxon>
        <taxon>Basidiomycota</taxon>
        <taxon>Agaricomycotina</taxon>
        <taxon>Agaricomycetes</taxon>
        <taxon>Agaricomycetidae</taxon>
        <taxon>Agaricales</taxon>
        <taxon>Marasmiineae</taxon>
        <taxon>Marasmiaceae</taxon>
        <taxon>Tetrapyrgos</taxon>
    </lineage>
</organism>
<comment type="caution">
    <text evidence="4">The sequence shown here is derived from an EMBL/GenBank/DDBJ whole genome shotgun (WGS) entry which is preliminary data.</text>
</comment>
<keyword evidence="1" id="KW-0862">Zinc</keyword>